<dbReference type="PANTHER" id="PTHR12770">
    <property type="entry name" value="RUS1 FAMILY PROTEIN C16ORF58"/>
    <property type="match status" value="1"/>
</dbReference>
<evidence type="ECO:0000313" key="5">
    <source>
        <dbReference type="Proteomes" id="UP001438707"/>
    </source>
</evidence>
<evidence type="ECO:0000259" key="3">
    <source>
        <dbReference type="Pfam" id="PF04884"/>
    </source>
</evidence>
<proteinExistence type="inferred from homology"/>
<comment type="similarity">
    <text evidence="1">Belongs to the RUS1 family.</text>
</comment>
<feature type="compositionally biased region" description="Basic residues" evidence="2">
    <location>
        <begin position="426"/>
        <end position="435"/>
    </location>
</feature>
<feature type="compositionally biased region" description="Low complexity" evidence="2">
    <location>
        <begin position="463"/>
        <end position="472"/>
    </location>
</feature>
<feature type="region of interest" description="Disordered" evidence="2">
    <location>
        <begin position="420"/>
        <end position="527"/>
    </location>
</feature>
<dbReference type="InterPro" id="IPR054549">
    <property type="entry name" value="UVB_sens_RUS_dom"/>
</dbReference>
<dbReference type="Proteomes" id="UP001438707">
    <property type="component" value="Unassembled WGS sequence"/>
</dbReference>
<accession>A0AAW1Q8P8</accession>
<protein>
    <recommendedName>
        <fullName evidence="3">Protein root UVB sensitive/RUS domain-containing protein</fullName>
    </recommendedName>
</protein>
<dbReference type="EMBL" id="JALJOS010000059">
    <property type="protein sequence ID" value="KAK9818575.1"/>
    <property type="molecule type" value="Genomic_DNA"/>
</dbReference>
<organism evidence="4 5">
    <name type="scientific">Apatococcus lobatus</name>
    <dbReference type="NCBI Taxonomy" id="904363"/>
    <lineage>
        <taxon>Eukaryota</taxon>
        <taxon>Viridiplantae</taxon>
        <taxon>Chlorophyta</taxon>
        <taxon>core chlorophytes</taxon>
        <taxon>Trebouxiophyceae</taxon>
        <taxon>Chlorellales</taxon>
        <taxon>Chlorellaceae</taxon>
        <taxon>Apatococcus</taxon>
    </lineage>
</organism>
<feature type="compositionally biased region" description="Low complexity" evidence="2">
    <location>
        <begin position="496"/>
        <end position="509"/>
    </location>
</feature>
<evidence type="ECO:0000256" key="1">
    <source>
        <dbReference type="ARBA" id="ARBA00007558"/>
    </source>
</evidence>
<gene>
    <name evidence="4" type="ORF">WJX74_001545</name>
</gene>
<dbReference type="Pfam" id="PF04884">
    <property type="entry name" value="UVB_sens_prot"/>
    <property type="match status" value="1"/>
</dbReference>
<feature type="compositionally biased region" description="Polar residues" evidence="2">
    <location>
        <begin position="600"/>
        <end position="610"/>
    </location>
</feature>
<dbReference type="PANTHER" id="PTHR12770:SF29">
    <property type="entry name" value="PROTEIN ROOT UVB SENSITIVE 4"/>
    <property type="match status" value="1"/>
</dbReference>
<dbReference type="AlphaFoldDB" id="A0AAW1Q8P8"/>
<feature type="region of interest" description="Disordered" evidence="2">
    <location>
        <begin position="600"/>
        <end position="628"/>
    </location>
</feature>
<evidence type="ECO:0000256" key="2">
    <source>
        <dbReference type="SAM" id="MobiDB-lite"/>
    </source>
</evidence>
<name>A0AAW1Q8P8_9CHLO</name>
<evidence type="ECO:0000313" key="4">
    <source>
        <dbReference type="EMBL" id="KAK9818575.1"/>
    </source>
</evidence>
<sequence length="688" mass="75941">MSCACQYSSLNRLPTPLGLRPASRLKRGSLRESLWIRRSLETSSYCSSSQRSRRLRLRAKAVQQEHNQLDPNKATPANLHRLPLGIKSGQSNRQYVWDGGRLYSVDVKDLECGQKQNRRSNLKDRWRRFQSACWSAFFPRADQVWQDYWGYTLWHTGHRLCSSMLNILSTQALLKAIGIGAKRALPAAAGINWVLKDGLGKMGRLGIAACFGSYFDANLKRFRFITALLVSVCTLLEFITPMFPGQFLLLASLANVGKSIGLTTYVSTQPAVLKSFAKSENVAELSAKQQAQQMVMDNLGLALCVAMAWATRGSPQASMWAPIIAMPLLTIGDITSIYNELRNTHLRMLNKERAEMVAEAWADGRPIPTPAQVSAKERVVLPPRHGSLPLALVPIEHGVSSPADLARLQRRHAGQHYMLSMQPQAKRQRRAHQRRSANPPPIPPSMPHAATDAASDLHQNGHISISSPPSSSLGHSIARDGNGAADQRPARDRAAESSTSSSASPAAASHRPSHQDASGSWRDALPGGMRKGKWQAVLMIQDGAKGPDVLTGLLQAAFLKRMHKALGRSHSSLDTTGRLIPEDAVQAEVPIGPEWLQQQWQAERQASSPRSPKVGSAAEWQGGSENGQKRVEVVEGQPVASIDDMLQESHRRAMQEHKRFVKALEDAQWMTQTFMLSNTERFKYSAMN</sequence>
<keyword evidence="5" id="KW-1185">Reference proteome</keyword>
<feature type="domain" description="Protein root UVB sensitive/RUS" evidence="3">
    <location>
        <begin position="125"/>
        <end position="362"/>
    </location>
</feature>
<dbReference type="InterPro" id="IPR006968">
    <property type="entry name" value="RUS_fam"/>
</dbReference>
<reference evidence="4 5" key="1">
    <citation type="journal article" date="2024" name="Nat. Commun.">
        <title>Phylogenomics reveals the evolutionary origins of lichenization in chlorophyte algae.</title>
        <authorList>
            <person name="Puginier C."/>
            <person name="Libourel C."/>
            <person name="Otte J."/>
            <person name="Skaloud P."/>
            <person name="Haon M."/>
            <person name="Grisel S."/>
            <person name="Petersen M."/>
            <person name="Berrin J.G."/>
            <person name="Delaux P.M."/>
            <person name="Dal Grande F."/>
            <person name="Keller J."/>
        </authorList>
    </citation>
    <scope>NUCLEOTIDE SEQUENCE [LARGE SCALE GENOMIC DNA]</scope>
    <source>
        <strain evidence="4 5">SAG 2145</strain>
    </source>
</reference>
<comment type="caution">
    <text evidence="4">The sequence shown here is derived from an EMBL/GenBank/DDBJ whole genome shotgun (WGS) entry which is preliminary data.</text>
</comment>